<evidence type="ECO:0000256" key="6">
    <source>
        <dbReference type="ARBA" id="ARBA00022561"/>
    </source>
</evidence>
<keyword evidence="8" id="KW-0687">Ribonucleoprotein</keyword>
<evidence type="ECO:0000256" key="4">
    <source>
        <dbReference type="ARBA" id="ARBA00018091"/>
    </source>
</evidence>
<dbReference type="EMBL" id="JX212747">
    <property type="protein sequence ID" value="AFP73392.1"/>
    <property type="molecule type" value="Genomic_RNA"/>
</dbReference>
<dbReference type="GO" id="GO:0005198">
    <property type="term" value="F:structural molecule activity"/>
    <property type="evidence" value="ECO:0007669"/>
    <property type="project" value="InterPro"/>
</dbReference>
<comment type="similarity">
    <text evidence="3">Belongs to the potexviruses coat protein family.</text>
</comment>
<evidence type="ECO:0000313" key="14">
    <source>
        <dbReference type="EMBL" id="AGH32544.1"/>
    </source>
</evidence>
<comment type="subcellular location">
    <subcellularLocation>
        <location evidence="2">Virion</location>
    </subcellularLocation>
</comment>
<dbReference type="RefSeq" id="YP_006589923.1">
    <property type="nucleotide sequence ID" value="NC_018448.1"/>
</dbReference>
<feature type="region of interest" description="Disordered" evidence="10">
    <location>
        <begin position="1"/>
        <end position="44"/>
    </location>
</feature>
<evidence type="ECO:0000256" key="8">
    <source>
        <dbReference type="ARBA" id="ARBA00023274"/>
    </source>
</evidence>
<dbReference type="Pfam" id="PF08358">
    <property type="entry name" value="Flexi_CP_N"/>
    <property type="match status" value="1"/>
</dbReference>
<keyword evidence="7" id="KW-0946">Virion</keyword>
<name>J7GKV6_9VIRU</name>
<evidence type="ECO:0000256" key="1">
    <source>
        <dbReference type="ARBA" id="ARBA00004032"/>
    </source>
</evidence>
<accession>J7GKV6</accession>
<feature type="domain" description="Potexviruses and carlaviruses coat protein" evidence="11">
    <location>
        <begin position="120"/>
        <end position="259"/>
    </location>
</feature>
<dbReference type="GeneID" id="13455350"/>
<keyword evidence="6 13" id="KW-0167">Capsid protein</keyword>
<dbReference type="KEGG" id="vg:13455350"/>
<evidence type="ECO:0000256" key="2">
    <source>
        <dbReference type="ARBA" id="ARBA00004328"/>
    </source>
</evidence>
<dbReference type="Pfam" id="PF00286">
    <property type="entry name" value="Flexi_CP"/>
    <property type="match status" value="1"/>
</dbReference>
<evidence type="ECO:0000313" key="15">
    <source>
        <dbReference type="Proteomes" id="UP000204548"/>
    </source>
</evidence>
<feature type="compositionally biased region" description="Basic and acidic residues" evidence="10">
    <location>
        <begin position="16"/>
        <end position="28"/>
    </location>
</feature>
<reference evidence="14" key="1">
    <citation type="submission" date="2012-03" db="EMBL/GenBank/DDBJ databases">
        <title>The complete genome of Sweet potato C6 virus and its phylogenetic relationship to other Carlaviruses.</title>
        <authorList>
            <person name="Fuentes S."/>
            <person name="De Souza J."/>
            <person name="Cuellar W."/>
            <person name="Savenkov E."/>
            <person name="Kreuze J."/>
        </authorList>
    </citation>
    <scope>NUCLEOTIDE SEQUENCE</scope>
</reference>
<organism evidence="13 15">
    <name type="scientific">Sweet potato C6 virus</name>
    <dbReference type="NCBI Taxonomy" id="1307958"/>
    <lineage>
        <taxon>Viruses</taxon>
        <taxon>Riboviria</taxon>
        <taxon>Orthornavirae</taxon>
        <taxon>Kitrinoviricota</taxon>
        <taxon>Alsuviricetes</taxon>
        <taxon>Tymovirales</taxon>
        <taxon>Betaflexiviridae</taxon>
        <taxon>Quinvirinae</taxon>
        <taxon>Carlavirus</taxon>
        <taxon>Carlavirus ipomoeae</taxon>
    </lineage>
</organism>
<evidence type="ECO:0000259" key="12">
    <source>
        <dbReference type="Pfam" id="PF08358"/>
    </source>
</evidence>
<protein>
    <recommendedName>
        <fullName evidence="4">Capsid protein</fullName>
    </recommendedName>
    <alternativeName>
        <fullName evidence="9">Coat protein</fullName>
    </alternativeName>
</protein>
<dbReference type="PRINTS" id="PR00232">
    <property type="entry name" value="POTXCARLCOAT"/>
</dbReference>
<reference evidence="13 15" key="2">
    <citation type="submission" date="2012-06" db="EMBL/GenBank/DDBJ databases">
        <title>New Carlavirus infecting sweet potato.</title>
        <authorList>
            <person name="Kreuze J.F."/>
            <person name="Cuellar W."/>
            <person name="De Souza J."/>
            <person name="Fuentes S."/>
            <person name="Savenkov E."/>
        </authorList>
    </citation>
    <scope>NUCLEOTIDE SEQUENCE [LARGE SCALE GENOMIC DNA]</scope>
    <source>
        <strain evidence="13">Sosa 29</strain>
    </source>
</reference>
<evidence type="ECO:0000259" key="11">
    <source>
        <dbReference type="Pfam" id="PF00286"/>
    </source>
</evidence>
<evidence type="ECO:0000256" key="9">
    <source>
        <dbReference type="ARBA" id="ARBA00031336"/>
    </source>
</evidence>
<proteinExistence type="inferred from homology"/>
<evidence type="ECO:0000256" key="10">
    <source>
        <dbReference type="SAM" id="MobiDB-lite"/>
    </source>
</evidence>
<dbReference type="GO" id="GO:1990904">
    <property type="term" value="C:ribonucleoprotein complex"/>
    <property type="evidence" value="ECO:0007669"/>
    <property type="project" value="UniProtKB-KW"/>
</dbReference>
<evidence type="ECO:0000256" key="7">
    <source>
        <dbReference type="ARBA" id="ARBA00022844"/>
    </source>
</evidence>
<dbReference type="Proteomes" id="UP000204548">
    <property type="component" value="Segment"/>
</dbReference>
<evidence type="ECO:0000256" key="3">
    <source>
        <dbReference type="ARBA" id="ARBA00007202"/>
    </source>
</evidence>
<dbReference type="EMBL" id="JQ814719">
    <property type="protein sequence ID" value="AGH32544.1"/>
    <property type="molecule type" value="Genomic_RNA"/>
</dbReference>
<comment type="function">
    <text evidence="1">Required for genome encapsidation. Forms ribonucleoprotein complexes along with TGB1 helicase and viral RNA.</text>
</comment>
<sequence length="305" mass="34701">MSEDNQKGLNETDEQYEARKQKEWDNRNAKNQSKAKSQKKASDKTAIEALIKLSEEMTQRFDDIENFSRDHVPVHKVKNANFFDHRNKTPVSDKLKVDKSNIFSNPTIDNLEEMVWQSESNGLASAEALAKISAKIQGLGYPREDMAQLFWDLSRYCANTSSSAQMKPEGVFEHSNGTVSKAAVLAVIKDQSTLRKVCRSYAPIVWNHMLITNSPPSDWQARGFTESTKYAAFDFFDFILNPAAVQPLEGLIRTPTDDETIAHATYKRIALDKHARNKRFANYSSEITGGKFGPDLTRKWRDDKR</sequence>
<dbReference type="InterPro" id="IPR000052">
    <property type="entry name" value="Pltvir_coat"/>
</dbReference>
<feature type="domain" description="Carlavirus coat" evidence="12">
    <location>
        <begin position="60"/>
        <end position="111"/>
    </location>
</feature>
<evidence type="ECO:0000256" key="5">
    <source>
        <dbReference type="ARBA" id="ARBA00022497"/>
    </source>
</evidence>
<dbReference type="GO" id="GO:0019029">
    <property type="term" value="C:helical viral capsid"/>
    <property type="evidence" value="ECO:0007669"/>
    <property type="project" value="UniProtKB-KW"/>
</dbReference>
<keyword evidence="5" id="KW-1139">Helical capsid protein</keyword>
<dbReference type="InterPro" id="IPR013569">
    <property type="entry name" value="Carlavirus_coat_N"/>
</dbReference>
<keyword evidence="15" id="KW-1185">Reference proteome</keyword>
<evidence type="ECO:0000313" key="13">
    <source>
        <dbReference type="EMBL" id="AFP73392.1"/>
    </source>
</evidence>
<dbReference type="OrthoDB" id="15901at10239"/>